<name>A0A0L0FB87_9EUKA</name>
<sequence>QVVCTASSEYNAKMELVAMDVDAPVQNNTDEVAEPAEGESAQPLAEVTKKPKKPGKKKVEKVCLANRGWRLLGSTLITITPLLV</sequence>
<feature type="region of interest" description="Disordered" evidence="1">
    <location>
        <begin position="32"/>
        <end position="53"/>
    </location>
</feature>
<dbReference type="AlphaFoldDB" id="A0A0L0FB87"/>
<dbReference type="GeneID" id="25914584"/>
<dbReference type="EMBL" id="KQ245715">
    <property type="protein sequence ID" value="KNC73358.1"/>
    <property type="molecule type" value="Genomic_DNA"/>
</dbReference>
<evidence type="ECO:0000256" key="1">
    <source>
        <dbReference type="SAM" id="MobiDB-lite"/>
    </source>
</evidence>
<keyword evidence="3" id="KW-1185">Reference proteome</keyword>
<accession>A0A0L0FB87</accession>
<evidence type="ECO:0000313" key="2">
    <source>
        <dbReference type="EMBL" id="KNC73358.1"/>
    </source>
</evidence>
<feature type="non-terminal residue" evidence="2">
    <location>
        <position position="1"/>
    </location>
</feature>
<dbReference type="RefSeq" id="XP_014147260.1">
    <property type="nucleotide sequence ID" value="XM_014291785.1"/>
</dbReference>
<protein>
    <submittedName>
        <fullName evidence="2">Uncharacterized protein</fullName>
    </submittedName>
</protein>
<evidence type="ECO:0000313" key="3">
    <source>
        <dbReference type="Proteomes" id="UP000054560"/>
    </source>
</evidence>
<gene>
    <name evidence="2" type="ORF">SARC_14080</name>
</gene>
<reference evidence="2 3" key="1">
    <citation type="submission" date="2011-02" db="EMBL/GenBank/DDBJ databases">
        <title>The Genome Sequence of Sphaeroforma arctica JP610.</title>
        <authorList>
            <consortium name="The Broad Institute Genome Sequencing Platform"/>
            <person name="Russ C."/>
            <person name="Cuomo C."/>
            <person name="Young S.K."/>
            <person name="Zeng Q."/>
            <person name="Gargeya S."/>
            <person name="Alvarado L."/>
            <person name="Berlin A."/>
            <person name="Chapman S.B."/>
            <person name="Chen Z."/>
            <person name="Freedman E."/>
            <person name="Gellesch M."/>
            <person name="Goldberg J."/>
            <person name="Griggs A."/>
            <person name="Gujja S."/>
            <person name="Heilman E."/>
            <person name="Heiman D."/>
            <person name="Howarth C."/>
            <person name="Mehta T."/>
            <person name="Neiman D."/>
            <person name="Pearson M."/>
            <person name="Roberts A."/>
            <person name="Saif S."/>
            <person name="Shea T."/>
            <person name="Shenoy N."/>
            <person name="Sisk P."/>
            <person name="Stolte C."/>
            <person name="Sykes S."/>
            <person name="White J."/>
            <person name="Yandava C."/>
            <person name="Burger G."/>
            <person name="Gray M.W."/>
            <person name="Holland P.W.H."/>
            <person name="King N."/>
            <person name="Lang F.B.F."/>
            <person name="Roger A.J."/>
            <person name="Ruiz-Trillo I."/>
            <person name="Haas B."/>
            <person name="Nusbaum C."/>
            <person name="Birren B."/>
        </authorList>
    </citation>
    <scope>NUCLEOTIDE SEQUENCE [LARGE SCALE GENOMIC DNA]</scope>
    <source>
        <strain evidence="2 3">JP610</strain>
    </source>
</reference>
<proteinExistence type="predicted"/>
<dbReference type="Proteomes" id="UP000054560">
    <property type="component" value="Unassembled WGS sequence"/>
</dbReference>
<organism evidence="2 3">
    <name type="scientific">Sphaeroforma arctica JP610</name>
    <dbReference type="NCBI Taxonomy" id="667725"/>
    <lineage>
        <taxon>Eukaryota</taxon>
        <taxon>Ichthyosporea</taxon>
        <taxon>Ichthyophonida</taxon>
        <taxon>Sphaeroforma</taxon>
    </lineage>
</organism>